<dbReference type="Pfam" id="PF20151">
    <property type="entry name" value="DUF6533"/>
    <property type="match status" value="1"/>
</dbReference>
<protein>
    <recommendedName>
        <fullName evidence="2">DUF6533 domain-containing protein</fullName>
    </recommendedName>
</protein>
<keyword evidence="1" id="KW-0812">Transmembrane</keyword>
<evidence type="ECO:0000313" key="3">
    <source>
        <dbReference type="EMBL" id="KAJ7691050.1"/>
    </source>
</evidence>
<keyword evidence="4" id="KW-1185">Reference proteome</keyword>
<evidence type="ECO:0000313" key="4">
    <source>
        <dbReference type="Proteomes" id="UP001221757"/>
    </source>
</evidence>
<comment type="caution">
    <text evidence="3">The sequence shown here is derived from an EMBL/GenBank/DDBJ whole genome shotgun (WGS) entry which is preliminary data.</text>
</comment>
<accession>A0AAD7DGV1</accession>
<evidence type="ECO:0000259" key="2">
    <source>
        <dbReference type="Pfam" id="PF20151"/>
    </source>
</evidence>
<evidence type="ECO:0000256" key="1">
    <source>
        <dbReference type="SAM" id="Phobius"/>
    </source>
</evidence>
<gene>
    <name evidence="3" type="ORF">B0H17DRAFT_1063963</name>
</gene>
<dbReference type="Proteomes" id="UP001221757">
    <property type="component" value="Unassembled WGS sequence"/>
</dbReference>
<reference evidence="3" key="1">
    <citation type="submission" date="2023-03" db="EMBL/GenBank/DDBJ databases">
        <title>Massive genome expansion in bonnet fungi (Mycena s.s.) driven by repeated elements and novel gene families across ecological guilds.</title>
        <authorList>
            <consortium name="Lawrence Berkeley National Laboratory"/>
            <person name="Harder C.B."/>
            <person name="Miyauchi S."/>
            <person name="Viragh M."/>
            <person name="Kuo A."/>
            <person name="Thoen E."/>
            <person name="Andreopoulos B."/>
            <person name="Lu D."/>
            <person name="Skrede I."/>
            <person name="Drula E."/>
            <person name="Henrissat B."/>
            <person name="Morin E."/>
            <person name="Kohler A."/>
            <person name="Barry K."/>
            <person name="LaButti K."/>
            <person name="Morin E."/>
            <person name="Salamov A."/>
            <person name="Lipzen A."/>
            <person name="Mereny Z."/>
            <person name="Hegedus B."/>
            <person name="Baldrian P."/>
            <person name="Stursova M."/>
            <person name="Weitz H."/>
            <person name="Taylor A."/>
            <person name="Grigoriev I.V."/>
            <person name="Nagy L.G."/>
            <person name="Martin F."/>
            <person name="Kauserud H."/>
        </authorList>
    </citation>
    <scope>NUCLEOTIDE SEQUENCE</scope>
    <source>
        <strain evidence="3">CBHHK067</strain>
    </source>
</reference>
<organism evidence="3 4">
    <name type="scientific">Mycena rosella</name>
    <name type="common">Pink bonnet</name>
    <name type="synonym">Agaricus rosellus</name>
    <dbReference type="NCBI Taxonomy" id="1033263"/>
    <lineage>
        <taxon>Eukaryota</taxon>
        <taxon>Fungi</taxon>
        <taxon>Dikarya</taxon>
        <taxon>Basidiomycota</taxon>
        <taxon>Agaricomycotina</taxon>
        <taxon>Agaricomycetes</taxon>
        <taxon>Agaricomycetidae</taxon>
        <taxon>Agaricales</taxon>
        <taxon>Marasmiineae</taxon>
        <taxon>Mycenaceae</taxon>
        <taxon>Mycena</taxon>
    </lineage>
</organism>
<dbReference type="InterPro" id="IPR045340">
    <property type="entry name" value="DUF6533"/>
</dbReference>
<feature type="transmembrane region" description="Helical" evidence="1">
    <location>
        <begin position="12"/>
        <end position="30"/>
    </location>
</feature>
<feature type="transmembrane region" description="Helical" evidence="1">
    <location>
        <begin position="211"/>
        <end position="230"/>
    </location>
</feature>
<dbReference type="AlphaFoldDB" id="A0AAD7DGV1"/>
<feature type="transmembrane region" description="Helical" evidence="1">
    <location>
        <begin position="171"/>
        <end position="191"/>
    </location>
</feature>
<keyword evidence="1" id="KW-1133">Transmembrane helix</keyword>
<feature type="transmembrane region" description="Helical" evidence="1">
    <location>
        <begin position="236"/>
        <end position="255"/>
    </location>
</feature>
<feature type="transmembrane region" description="Helical" evidence="1">
    <location>
        <begin position="89"/>
        <end position="107"/>
    </location>
</feature>
<sequence length="327" mass="36709">MSAIQIQSQLNSNYYFNLVSFSLLFYDYFLTLGWEVERYWGTPSTWPHILFLGNRYGTLLGNIPVVIQYFWTGNSTPKKISICRGLESYHQYFIIATQLMVGAMLILRTYALYERDRRVLAVLVSVAAGAVAVAIWSVFTGKTGDTQDNLHLYFGCNYGISHTQGVSLATAWAGVAGFDCLIFLLTLWKVLTRHRLHATNLLTVLLRDGSVYFLVMFMSNLSNIITFVFGTPYTRGIATTFTNIISSIMISRLMLNLRDPALSHMSGRRSQSTGTRITTGNIRFAPFWRPTTSGTVPELDTDATMTLDIELQDRAAHVNGAEPPHLV</sequence>
<keyword evidence="1" id="KW-0472">Membrane</keyword>
<feature type="domain" description="DUF6533" evidence="2">
    <location>
        <begin position="15"/>
        <end position="60"/>
    </location>
</feature>
<proteinExistence type="predicted"/>
<dbReference type="EMBL" id="JARKIE010000061">
    <property type="protein sequence ID" value="KAJ7691050.1"/>
    <property type="molecule type" value="Genomic_DNA"/>
</dbReference>
<feature type="transmembrane region" description="Helical" evidence="1">
    <location>
        <begin position="119"/>
        <end position="139"/>
    </location>
</feature>
<name>A0AAD7DGV1_MYCRO</name>